<evidence type="ECO:0000256" key="10">
    <source>
        <dbReference type="SAM" id="Phobius"/>
    </source>
</evidence>
<dbReference type="InterPro" id="IPR005829">
    <property type="entry name" value="Sugar_transporter_CS"/>
</dbReference>
<dbReference type="GeneID" id="19320702"/>
<keyword evidence="4 10" id="KW-0812">Transmembrane</keyword>
<comment type="similarity">
    <text evidence="2 8">Belongs to the major facilitator superfamily. Sugar transporter (TC 2.A.1.1) family.</text>
</comment>
<dbReference type="NCBIfam" id="TIGR00879">
    <property type="entry name" value="SP"/>
    <property type="match status" value="1"/>
</dbReference>
<dbReference type="FunFam" id="1.20.1250.20:FF:000090">
    <property type="entry name" value="MFS sugar transporter, putative"/>
    <property type="match status" value="1"/>
</dbReference>
<protein>
    <recommendedName>
        <fullName evidence="11">Major facilitator superfamily (MFS) profile domain-containing protein</fullName>
    </recommendedName>
</protein>
<dbReference type="Pfam" id="PF00083">
    <property type="entry name" value="Sugar_tr"/>
    <property type="match status" value="1"/>
</dbReference>
<evidence type="ECO:0000256" key="9">
    <source>
        <dbReference type="SAM" id="MobiDB-lite"/>
    </source>
</evidence>
<evidence type="ECO:0000256" key="6">
    <source>
        <dbReference type="ARBA" id="ARBA00023136"/>
    </source>
</evidence>
<gene>
    <name evidence="12" type="ORF">PFL1_06630</name>
</gene>
<proteinExistence type="inferred from homology"/>
<feature type="transmembrane region" description="Helical" evidence="10">
    <location>
        <begin position="50"/>
        <end position="73"/>
    </location>
</feature>
<dbReference type="InterPro" id="IPR003663">
    <property type="entry name" value="Sugar/inositol_transpt"/>
</dbReference>
<feature type="compositionally biased region" description="Basic and acidic residues" evidence="9">
    <location>
        <begin position="500"/>
        <end position="520"/>
    </location>
</feature>
<feature type="transmembrane region" description="Helical" evidence="10">
    <location>
        <begin position="399"/>
        <end position="417"/>
    </location>
</feature>
<dbReference type="HOGENOM" id="CLU_001265_30_13_1"/>
<evidence type="ECO:0000256" key="5">
    <source>
        <dbReference type="ARBA" id="ARBA00022989"/>
    </source>
</evidence>
<sequence length="520" mass="56825">MALSPKFYTWLVGCFAAMGSMLFGYDLGVIAGVLVAPDFLKTTNNPDSDYLGFITSSMLLGAFAGSIPASIIADKYSRRSAIVAGCLVFLFGGSMQTGATGREVMLAGRFFAGFGIGMIALLVPLYQSEIAHPSIRGSLTTLQQFFLGIGALVASFVIYGCSNNYRGTEFEWRFPLALQLVPAIPLGALIFCFPESPRWLVAQGRNEEALAALARLHASGDVTDTFVVAEHAELQLKIREEVESRSAWSEIFGDVQSIRKIMIGIILQFSVQMTGVSAIQYYSPQIFSNFGFSNQRTFLFQAIASIFALVGEGLCVGFVDKVGRRWPLIICNMGTGLVFIVAAALQANYPSTPDNLNKAASYTFVAFTWLFQLFFSAGIGPLSWAVPVEILNTNIRAKGVAITNLASWISNFMIGQVTPRALASVGWRFYLLFAVCGFTNALTFFLILPETKGRTLEEMDDWFAQTPFIVILSKAKPIDTKERERQLAAGMDGPVAQRLGHNDFEKDGSEKSKTEYLDTA</sequence>
<dbReference type="InterPro" id="IPR005828">
    <property type="entry name" value="MFS_sugar_transport-like"/>
</dbReference>
<dbReference type="KEGG" id="pfp:PFL1_06630"/>
<dbReference type="PROSITE" id="PS50850">
    <property type="entry name" value="MFS"/>
    <property type="match status" value="1"/>
</dbReference>
<feature type="transmembrane region" description="Helical" evidence="10">
    <location>
        <begin position="298"/>
        <end position="319"/>
    </location>
</feature>
<feature type="transmembrane region" description="Helical" evidence="10">
    <location>
        <begin position="261"/>
        <end position="283"/>
    </location>
</feature>
<evidence type="ECO:0000256" key="7">
    <source>
        <dbReference type="ARBA" id="ARBA00049119"/>
    </source>
</evidence>
<accession>A0A061H0R9</accession>
<reference evidence="12 13" key="1">
    <citation type="journal article" date="2013" name="Plant Cell">
        <title>The transition from a phytopathogenic smut ancestor to an anamorphic biocontrol agent deciphered by comparative whole-genome analysis.</title>
        <authorList>
            <person name="Lefebvre F."/>
            <person name="Joly D.L."/>
            <person name="Labbe C."/>
            <person name="Teichmann B."/>
            <person name="Linning R."/>
            <person name="Belzile F."/>
            <person name="Bakkeren G."/>
            <person name="Belanger R.R."/>
        </authorList>
    </citation>
    <scope>NUCLEOTIDE SEQUENCE [LARGE SCALE GENOMIC DNA]</scope>
    <source>
        <strain evidence="12 13">PF-1</strain>
    </source>
</reference>
<feature type="transmembrane region" description="Helical" evidence="10">
    <location>
        <begin position="80"/>
        <end position="99"/>
    </location>
</feature>
<keyword evidence="5 10" id="KW-1133">Transmembrane helix</keyword>
<keyword evidence="3 8" id="KW-0813">Transport</keyword>
<name>A0A061H0R9_9BASI</name>
<feature type="transmembrane region" description="Helical" evidence="10">
    <location>
        <begin position="429"/>
        <end position="448"/>
    </location>
</feature>
<feature type="transmembrane region" description="Helical" evidence="10">
    <location>
        <begin position="138"/>
        <end position="160"/>
    </location>
</feature>
<comment type="catalytic activity">
    <reaction evidence="7">
        <text>myo-inositol(out) + H(+)(out) = myo-inositol(in) + H(+)(in)</text>
        <dbReference type="Rhea" id="RHEA:60364"/>
        <dbReference type="ChEBI" id="CHEBI:15378"/>
        <dbReference type="ChEBI" id="CHEBI:17268"/>
    </reaction>
</comment>
<feature type="domain" description="Major facilitator superfamily (MFS) profile" evidence="11">
    <location>
        <begin position="12"/>
        <end position="452"/>
    </location>
</feature>
<keyword evidence="6 10" id="KW-0472">Membrane</keyword>
<feature type="transmembrane region" description="Helical" evidence="10">
    <location>
        <begin position="359"/>
        <end position="387"/>
    </location>
</feature>
<feature type="transmembrane region" description="Helical" evidence="10">
    <location>
        <begin position="172"/>
        <end position="193"/>
    </location>
</feature>
<dbReference type="PANTHER" id="PTHR48022:SF37">
    <property type="entry name" value="MAJOR FACILITATOR SUPERFAMILY (MFS) PROFILE DOMAIN-CONTAINING PROTEIN-RELATED"/>
    <property type="match status" value="1"/>
</dbReference>
<evidence type="ECO:0000256" key="3">
    <source>
        <dbReference type="ARBA" id="ARBA00022448"/>
    </source>
</evidence>
<evidence type="ECO:0000256" key="4">
    <source>
        <dbReference type="ARBA" id="ARBA00022692"/>
    </source>
</evidence>
<dbReference type="SUPFAM" id="SSF103473">
    <property type="entry name" value="MFS general substrate transporter"/>
    <property type="match status" value="1"/>
</dbReference>
<dbReference type="PANTHER" id="PTHR48022">
    <property type="entry name" value="PLASTIDIC GLUCOSE TRANSPORTER 4"/>
    <property type="match status" value="1"/>
</dbReference>
<feature type="transmembrane region" description="Helical" evidence="10">
    <location>
        <begin position="105"/>
        <end position="126"/>
    </location>
</feature>
<feature type="region of interest" description="Disordered" evidence="9">
    <location>
        <begin position="483"/>
        <end position="520"/>
    </location>
</feature>
<dbReference type="InterPro" id="IPR020846">
    <property type="entry name" value="MFS_dom"/>
</dbReference>
<dbReference type="eggNOG" id="KOG0254">
    <property type="taxonomic scope" value="Eukaryota"/>
</dbReference>
<evidence type="ECO:0000256" key="1">
    <source>
        <dbReference type="ARBA" id="ARBA00004141"/>
    </source>
</evidence>
<comment type="subcellular location">
    <subcellularLocation>
        <location evidence="1">Membrane</location>
        <topology evidence="1">Multi-pass membrane protein</topology>
    </subcellularLocation>
</comment>
<dbReference type="EMBL" id="KE361650">
    <property type="protein sequence ID" value="EPQ25763.1"/>
    <property type="molecule type" value="Genomic_DNA"/>
</dbReference>
<dbReference type="GO" id="GO:0005351">
    <property type="term" value="F:carbohydrate:proton symporter activity"/>
    <property type="evidence" value="ECO:0007669"/>
    <property type="project" value="TreeGrafter"/>
</dbReference>
<evidence type="ECO:0000313" key="13">
    <source>
        <dbReference type="Proteomes" id="UP000053664"/>
    </source>
</evidence>
<dbReference type="AlphaFoldDB" id="A0A061H0R9"/>
<dbReference type="RefSeq" id="XP_007882367.1">
    <property type="nucleotide sequence ID" value="XM_007884176.1"/>
</dbReference>
<dbReference type="Proteomes" id="UP000053664">
    <property type="component" value="Unassembled WGS sequence"/>
</dbReference>
<dbReference type="OrthoDB" id="4142200at2759"/>
<dbReference type="InterPro" id="IPR050360">
    <property type="entry name" value="MFS_Sugar_Transporters"/>
</dbReference>
<dbReference type="Gene3D" id="1.20.1250.20">
    <property type="entry name" value="MFS general substrate transporter like domains"/>
    <property type="match status" value="1"/>
</dbReference>
<organism evidence="12 13">
    <name type="scientific">Pseudozyma flocculosa PF-1</name>
    <dbReference type="NCBI Taxonomy" id="1277687"/>
    <lineage>
        <taxon>Eukaryota</taxon>
        <taxon>Fungi</taxon>
        <taxon>Dikarya</taxon>
        <taxon>Basidiomycota</taxon>
        <taxon>Ustilaginomycotina</taxon>
        <taxon>Ustilaginomycetes</taxon>
        <taxon>Ustilaginales</taxon>
        <taxon>Ustilaginaceae</taxon>
        <taxon>Pseudozyma</taxon>
    </lineage>
</organism>
<dbReference type="PROSITE" id="PS00217">
    <property type="entry name" value="SUGAR_TRANSPORT_2"/>
    <property type="match status" value="1"/>
</dbReference>
<dbReference type="GO" id="GO:0016020">
    <property type="term" value="C:membrane"/>
    <property type="evidence" value="ECO:0007669"/>
    <property type="project" value="UniProtKB-SubCell"/>
</dbReference>
<evidence type="ECO:0000313" key="12">
    <source>
        <dbReference type="EMBL" id="EPQ25763.1"/>
    </source>
</evidence>
<evidence type="ECO:0000256" key="2">
    <source>
        <dbReference type="ARBA" id="ARBA00010992"/>
    </source>
</evidence>
<evidence type="ECO:0000259" key="11">
    <source>
        <dbReference type="PROSITE" id="PS50850"/>
    </source>
</evidence>
<evidence type="ECO:0000256" key="8">
    <source>
        <dbReference type="RuleBase" id="RU003346"/>
    </source>
</evidence>
<feature type="transmembrane region" description="Helical" evidence="10">
    <location>
        <begin position="7"/>
        <end position="30"/>
    </location>
</feature>
<dbReference type="InterPro" id="IPR036259">
    <property type="entry name" value="MFS_trans_sf"/>
</dbReference>
<dbReference type="PRINTS" id="PR00171">
    <property type="entry name" value="SUGRTRNSPORT"/>
</dbReference>
<feature type="transmembrane region" description="Helical" evidence="10">
    <location>
        <begin position="326"/>
        <end position="347"/>
    </location>
</feature>